<reference evidence="1 2" key="1">
    <citation type="journal article" date="2020" name="ISME J.">
        <title>Comparative genomics reveals insights into cyanobacterial evolution and habitat adaptation.</title>
        <authorList>
            <person name="Chen M.Y."/>
            <person name="Teng W.K."/>
            <person name="Zhao L."/>
            <person name="Hu C.X."/>
            <person name="Zhou Y.K."/>
            <person name="Han B.P."/>
            <person name="Song L.R."/>
            <person name="Shu W.S."/>
        </authorList>
    </citation>
    <scope>NUCLEOTIDE SEQUENCE [LARGE SCALE GENOMIC DNA]</scope>
    <source>
        <strain evidence="1 2">FACHB-723</strain>
    </source>
</reference>
<comment type="caution">
    <text evidence="1">The sequence shown here is derived from an EMBL/GenBank/DDBJ whole genome shotgun (WGS) entry which is preliminary data.</text>
</comment>
<accession>A0ABR7ZRG8</accession>
<protein>
    <submittedName>
        <fullName evidence="1">Uncharacterized protein</fullName>
    </submittedName>
</protein>
<sequence>MNSSDNSVTVCRLCQNYNPEGRRGGFCERLDVPVLASWESCSLATHPFETSWQPNNFNNFLNDSTHESVSAMHNHENITELQEINMRSFSLNER</sequence>
<dbReference type="EMBL" id="JACJQB010000001">
    <property type="protein sequence ID" value="MBD2186543.1"/>
    <property type="molecule type" value="Genomic_DNA"/>
</dbReference>
<evidence type="ECO:0000313" key="1">
    <source>
        <dbReference type="EMBL" id="MBD2186543.1"/>
    </source>
</evidence>
<proteinExistence type="predicted"/>
<name>A0ABR7ZRG8_9CYAN</name>
<keyword evidence="2" id="KW-1185">Reference proteome</keyword>
<gene>
    <name evidence="1" type="ORF">H6F41_00105</name>
</gene>
<dbReference type="Proteomes" id="UP000642094">
    <property type="component" value="Unassembled WGS sequence"/>
</dbReference>
<dbReference type="RefSeq" id="WP_190401444.1">
    <property type="nucleotide sequence ID" value="NZ_JACJQB010000001.1"/>
</dbReference>
<organism evidence="1 2">
    <name type="scientific">Pseudanabaena mucicola FACHB-723</name>
    <dbReference type="NCBI Taxonomy" id="2692860"/>
    <lineage>
        <taxon>Bacteria</taxon>
        <taxon>Bacillati</taxon>
        <taxon>Cyanobacteriota</taxon>
        <taxon>Cyanophyceae</taxon>
        <taxon>Pseudanabaenales</taxon>
        <taxon>Pseudanabaenaceae</taxon>
        <taxon>Pseudanabaena</taxon>
    </lineage>
</organism>
<evidence type="ECO:0000313" key="2">
    <source>
        <dbReference type="Proteomes" id="UP000642094"/>
    </source>
</evidence>